<accession>A0A545TLP4</accession>
<gene>
    <name evidence="1" type="ORF">FKG94_13895</name>
</gene>
<protein>
    <recommendedName>
        <fullName evidence="3">Wadjet protein JetD C-terminal domain-containing protein</fullName>
    </recommendedName>
</protein>
<dbReference type="RefSeq" id="WP_142904941.1">
    <property type="nucleotide sequence ID" value="NZ_ML660094.1"/>
</dbReference>
<dbReference type="OrthoDB" id="8587166at2"/>
<evidence type="ECO:0000313" key="2">
    <source>
        <dbReference type="Proteomes" id="UP000319732"/>
    </source>
</evidence>
<dbReference type="Proteomes" id="UP000319732">
    <property type="component" value="Unassembled WGS sequence"/>
</dbReference>
<reference evidence="1 2" key="1">
    <citation type="submission" date="2019-06" db="EMBL/GenBank/DDBJ databases">
        <title>Whole genome sequence for Cellvibrionaceae sp. R142.</title>
        <authorList>
            <person name="Wang G."/>
        </authorList>
    </citation>
    <scope>NUCLEOTIDE SEQUENCE [LARGE SCALE GENOMIC DNA]</scope>
    <source>
        <strain evidence="1 2">R142</strain>
    </source>
</reference>
<proteinExistence type="predicted"/>
<organism evidence="1 2">
    <name type="scientific">Exilibacterium tricleocarpae</name>
    <dbReference type="NCBI Taxonomy" id="2591008"/>
    <lineage>
        <taxon>Bacteria</taxon>
        <taxon>Pseudomonadati</taxon>
        <taxon>Pseudomonadota</taxon>
        <taxon>Gammaproteobacteria</taxon>
        <taxon>Cellvibrionales</taxon>
        <taxon>Cellvibrionaceae</taxon>
        <taxon>Exilibacterium</taxon>
    </lineage>
</organism>
<comment type="caution">
    <text evidence="1">The sequence shown here is derived from an EMBL/GenBank/DDBJ whole genome shotgun (WGS) entry which is preliminary data.</text>
</comment>
<keyword evidence="2" id="KW-1185">Reference proteome</keyword>
<evidence type="ECO:0008006" key="3">
    <source>
        <dbReference type="Google" id="ProtNLM"/>
    </source>
</evidence>
<dbReference type="EMBL" id="VHSG01000013">
    <property type="protein sequence ID" value="TQV78160.1"/>
    <property type="molecule type" value="Genomic_DNA"/>
</dbReference>
<name>A0A545TLP4_9GAMM</name>
<sequence length="276" mass="31003">MAKFRFSAATIRSLNKLLDEGFVLKSSLSKSAKAEIDVLLDNSILRVEGKRIVVNREPELLELMAATPDSPEELDHASAAKLFGDAHKGGRQKQFAILVRSRGDCVWRRLDSDVSVSVSDICDKTGIASIVIEPSDDWYSDETIAFVENDFCLWNCQRFPLPEEVTSVIAYHGMADSRLIDWLGFRKRAPKVFWCPDYDYVGLNNYLRASTKADVQLWVPPTFDLLLESTAVNPERLRKQKHLVESLRQSNDPDVQKVLSSLMAAGGGIDHEAFIE</sequence>
<dbReference type="AlphaFoldDB" id="A0A545TLP4"/>
<evidence type="ECO:0000313" key="1">
    <source>
        <dbReference type="EMBL" id="TQV78160.1"/>
    </source>
</evidence>